<evidence type="ECO:0000256" key="1">
    <source>
        <dbReference type="SAM" id="MobiDB-lite"/>
    </source>
</evidence>
<gene>
    <name evidence="4" type="ORF">AKAME5_000389700</name>
</gene>
<feature type="compositionally biased region" description="Polar residues" evidence="1">
    <location>
        <begin position="258"/>
        <end position="269"/>
    </location>
</feature>
<keyword evidence="2" id="KW-0472">Membrane</keyword>
<dbReference type="Proteomes" id="UP001279410">
    <property type="component" value="Unassembled WGS sequence"/>
</dbReference>
<feature type="region of interest" description="Disordered" evidence="1">
    <location>
        <begin position="220"/>
        <end position="244"/>
    </location>
</feature>
<evidence type="ECO:0000256" key="2">
    <source>
        <dbReference type="SAM" id="Phobius"/>
    </source>
</evidence>
<feature type="transmembrane region" description="Helical" evidence="2">
    <location>
        <begin position="185"/>
        <end position="207"/>
    </location>
</feature>
<accession>A0AAD3MC17</accession>
<reference evidence="4" key="1">
    <citation type="submission" date="2022-08" db="EMBL/GenBank/DDBJ databases">
        <title>Genome sequencing of akame (Lates japonicus).</title>
        <authorList>
            <person name="Hashiguchi Y."/>
            <person name="Takahashi H."/>
        </authorList>
    </citation>
    <scope>NUCLEOTIDE SEQUENCE</scope>
    <source>
        <strain evidence="4">Kochi</strain>
    </source>
</reference>
<proteinExistence type="predicted"/>
<evidence type="ECO:0008006" key="6">
    <source>
        <dbReference type="Google" id="ProtNLM"/>
    </source>
</evidence>
<name>A0AAD3MC17_LATJO</name>
<sequence length="291" mass="32321">MVLIGLLFAVLLLHSCETQGSSDVTSLFVQRGNDLYLKVKEPVQLDTKTDFFWKFNITNNQDDTGNYVALVSRGKDQKAAEYNVIVQEPVSPVDLTVNPSSSDKCNFTATCGTRDSHISKTFRCDNQSCSEEREEETTTYPSFINVYVDQSFITCNHSNQVSWKQARKRVDFVCREAPVTNEATIVSGIVGTLFAALVIALSICLYIRCRRKNCENTVYEVPQNTGPGRPLNQSPTEDASSLSPTSTYALVTFHTGPDQPTKTKNTTMPETVYAQVNRASKSKSPQQPTQS</sequence>
<keyword evidence="2" id="KW-0812">Transmembrane</keyword>
<feature type="compositionally biased region" description="Polar residues" evidence="1">
    <location>
        <begin position="222"/>
        <end position="244"/>
    </location>
</feature>
<dbReference type="EMBL" id="BRZM01000010">
    <property type="protein sequence ID" value="GLD50749.1"/>
    <property type="molecule type" value="Genomic_DNA"/>
</dbReference>
<feature type="region of interest" description="Disordered" evidence="1">
    <location>
        <begin position="251"/>
        <end position="270"/>
    </location>
</feature>
<evidence type="ECO:0000313" key="4">
    <source>
        <dbReference type="EMBL" id="GLD50749.1"/>
    </source>
</evidence>
<protein>
    <recommendedName>
        <fullName evidence="6">Immunoglobulin subtype domain-containing protein</fullName>
    </recommendedName>
</protein>
<evidence type="ECO:0000256" key="3">
    <source>
        <dbReference type="SAM" id="SignalP"/>
    </source>
</evidence>
<feature type="chain" id="PRO_5041979842" description="Immunoglobulin subtype domain-containing protein" evidence="3">
    <location>
        <begin position="19"/>
        <end position="291"/>
    </location>
</feature>
<keyword evidence="5" id="KW-1185">Reference proteome</keyword>
<evidence type="ECO:0000313" key="5">
    <source>
        <dbReference type="Proteomes" id="UP001279410"/>
    </source>
</evidence>
<comment type="caution">
    <text evidence="4">The sequence shown here is derived from an EMBL/GenBank/DDBJ whole genome shotgun (WGS) entry which is preliminary data.</text>
</comment>
<dbReference type="AlphaFoldDB" id="A0AAD3MC17"/>
<keyword evidence="3" id="KW-0732">Signal</keyword>
<organism evidence="4 5">
    <name type="scientific">Lates japonicus</name>
    <name type="common">Japanese lates</name>
    <dbReference type="NCBI Taxonomy" id="270547"/>
    <lineage>
        <taxon>Eukaryota</taxon>
        <taxon>Metazoa</taxon>
        <taxon>Chordata</taxon>
        <taxon>Craniata</taxon>
        <taxon>Vertebrata</taxon>
        <taxon>Euteleostomi</taxon>
        <taxon>Actinopterygii</taxon>
        <taxon>Neopterygii</taxon>
        <taxon>Teleostei</taxon>
        <taxon>Neoteleostei</taxon>
        <taxon>Acanthomorphata</taxon>
        <taxon>Carangaria</taxon>
        <taxon>Carangaria incertae sedis</taxon>
        <taxon>Centropomidae</taxon>
        <taxon>Lates</taxon>
    </lineage>
</organism>
<feature type="signal peptide" evidence="3">
    <location>
        <begin position="1"/>
        <end position="18"/>
    </location>
</feature>
<keyword evidence="2" id="KW-1133">Transmembrane helix</keyword>